<dbReference type="OrthoDB" id="18982at2759"/>
<dbReference type="eggNOG" id="KOG2993">
    <property type="taxonomic scope" value="Eukaryota"/>
</dbReference>
<feature type="compositionally biased region" description="Basic and acidic residues" evidence="12">
    <location>
        <begin position="1612"/>
        <end position="1625"/>
    </location>
</feature>
<dbReference type="GO" id="GO:0061709">
    <property type="term" value="P:reticulophagy"/>
    <property type="evidence" value="ECO:0007669"/>
    <property type="project" value="TreeGrafter"/>
</dbReference>
<comment type="catalytic activity">
    <reaction evidence="10">
        <text>a 1,2-diacyl-sn-glycero-3-phospho-L-serine(in) = a 1,2-diacyl-sn-glycero-3-phospho-L-serine(out)</text>
        <dbReference type="Rhea" id="RHEA:38663"/>
        <dbReference type="ChEBI" id="CHEBI:57262"/>
    </reaction>
</comment>
<feature type="compositionally biased region" description="Polar residues" evidence="12">
    <location>
        <begin position="161"/>
        <end position="185"/>
    </location>
</feature>
<comment type="similarity">
    <text evidence="3">Belongs to the ATG2 family.</text>
</comment>
<dbReference type="GO" id="GO:0000422">
    <property type="term" value="P:autophagy of mitochondrion"/>
    <property type="evidence" value="ECO:0007669"/>
    <property type="project" value="TreeGrafter"/>
</dbReference>
<comment type="catalytic activity">
    <reaction evidence="11">
        <text>a 1,2-diacyl-sn-glycero-3-phosphoethanolamine(in) = a 1,2-diacyl-sn-glycero-3-phosphoethanolamine(out)</text>
        <dbReference type="Rhea" id="RHEA:38895"/>
        <dbReference type="ChEBI" id="CHEBI:64612"/>
    </reaction>
</comment>
<dbReference type="GO" id="GO:0006869">
    <property type="term" value="P:lipid transport"/>
    <property type="evidence" value="ECO:0007669"/>
    <property type="project" value="UniProtKB-KW"/>
</dbReference>
<dbReference type="GO" id="GO:0034727">
    <property type="term" value="P:piecemeal microautophagy of the nucleus"/>
    <property type="evidence" value="ECO:0007669"/>
    <property type="project" value="TreeGrafter"/>
</dbReference>
<keyword evidence="5" id="KW-0813">Transport</keyword>
<feature type="compositionally biased region" description="Basic and acidic residues" evidence="12">
    <location>
        <begin position="1954"/>
        <end position="1963"/>
    </location>
</feature>
<feature type="region of interest" description="Disordered" evidence="12">
    <location>
        <begin position="1352"/>
        <end position="1379"/>
    </location>
</feature>
<accession>A0A0L0HMY4</accession>
<gene>
    <name evidence="13" type="ORF">SPPG_02892</name>
</gene>
<dbReference type="GO" id="GO:0032266">
    <property type="term" value="F:phosphatidylinositol-3-phosphate binding"/>
    <property type="evidence" value="ECO:0007669"/>
    <property type="project" value="TreeGrafter"/>
</dbReference>
<dbReference type="PANTHER" id="PTHR13190:SF1">
    <property type="entry name" value="AUTOPHAGY-RELATED 2, ISOFORM A"/>
    <property type="match status" value="1"/>
</dbReference>
<evidence type="ECO:0000313" key="13">
    <source>
        <dbReference type="EMBL" id="KND02428.1"/>
    </source>
</evidence>
<keyword evidence="9" id="KW-0472">Membrane</keyword>
<dbReference type="EMBL" id="KQ257453">
    <property type="protein sequence ID" value="KND02428.1"/>
    <property type="molecule type" value="Genomic_DNA"/>
</dbReference>
<evidence type="ECO:0000256" key="12">
    <source>
        <dbReference type="SAM" id="MobiDB-lite"/>
    </source>
</evidence>
<feature type="region of interest" description="Disordered" evidence="12">
    <location>
        <begin position="1546"/>
        <end position="1581"/>
    </location>
</feature>
<feature type="compositionally biased region" description="Polar residues" evidence="12">
    <location>
        <begin position="424"/>
        <end position="436"/>
    </location>
</feature>
<dbReference type="GO" id="GO:0043495">
    <property type="term" value="F:protein-membrane adaptor activity"/>
    <property type="evidence" value="ECO:0007669"/>
    <property type="project" value="TreeGrafter"/>
</dbReference>
<evidence type="ECO:0000256" key="8">
    <source>
        <dbReference type="ARBA" id="ARBA00023055"/>
    </source>
</evidence>
<dbReference type="STRING" id="645134.A0A0L0HMY4"/>
<dbReference type="GeneID" id="27686450"/>
<dbReference type="GO" id="GO:0061723">
    <property type="term" value="P:glycophagy"/>
    <property type="evidence" value="ECO:0007669"/>
    <property type="project" value="TreeGrafter"/>
</dbReference>
<evidence type="ECO:0000256" key="6">
    <source>
        <dbReference type="ARBA" id="ARBA00022824"/>
    </source>
</evidence>
<evidence type="ECO:0000256" key="11">
    <source>
        <dbReference type="ARBA" id="ARBA00024615"/>
    </source>
</evidence>
<evidence type="ECO:0000256" key="5">
    <source>
        <dbReference type="ARBA" id="ARBA00022448"/>
    </source>
</evidence>
<name>A0A0L0HMY4_SPIPD</name>
<keyword evidence="7" id="KW-0072">Autophagy</keyword>
<evidence type="ECO:0000256" key="9">
    <source>
        <dbReference type="ARBA" id="ARBA00023136"/>
    </source>
</evidence>
<dbReference type="Proteomes" id="UP000053201">
    <property type="component" value="Unassembled WGS sequence"/>
</dbReference>
<evidence type="ECO:0000256" key="3">
    <source>
        <dbReference type="ARBA" id="ARBA00009714"/>
    </source>
</evidence>
<feature type="region of interest" description="Disordered" evidence="12">
    <location>
        <begin position="1954"/>
        <end position="1983"/>
    </location>
</feature>
<dbReference type="Pfam" id="PF13329">
    <property type="entry name" value="ATG2_CAD"/>
    <property type="match status" value="2"/>
</dbReference>
<dbReference type="GO" id="GO:0005789">
    <property type="term" value="C:endoplasmic reticulum membrane"/>
    <property type="evidence" value="ECO:0007669"/>
    <property type="project" value="UniProtKB-SubCell"/>
</dbReference>
<feature type="region of interest" description="Disordered" evidence="12">
    <location>
        <begin position="782"/>
        <end position="803"/>
    </location>
</feature>
<feature type="region of interest" description="Disordered" evidence="12">
    <location>
        <begin position="156"/>
        <end position="187"/>
    </location>
</feature>
<protein>
    <recommendedName>
        <fullName evidence="4">Autophagy-related protein 2</fullName>
    </recommendedName>
</protein>
<keyword evidence="6" id="KW-0256">Endoplasmic reticulum</keyword>
<feature type="region of interest" description="Disordered" evidence="12">
    <location>
        <begin position="411"/>
        <end position="436"/>
    </location>
</feature>
<evidence type="ECO:0000256" key="1">
    <source>
        <dbReference type="ARBA" id="ARBA00004406"/>
    </source>
</evidence>
<feature type="compositionally biased region" description="Polar residues" evidence="12">
    <location>
        <begin position="1015"/>
        <end position="1046"/>
    </location>
</feature>
<keyword evidence="14" id="KW-1185">Reference proteome</keyword>
<dbReference type="InParanoid" id="A0A0L0HMY4"/>
<dbReference type="RefSeq" id="XP_016610467.1">
    <property type="nucleotide sequence ID" value="XM_016751182.1"/>
</dbReference>
<feature type="compositionally biased region" description="Polar residues" evidence="12">
    <location>
        <begin position="1626"/>
        <end position="1649"/>
    </location>
</feature>
<feature type="compositionally biased region" description="Basic and acidic residues" evidence="12">
    <location>
        <begin position="1551"/>
        <end position="1565"/>
    </location>
</feature>
<dbReference type="GO" id="GO:0000045">
    <property type="term" value="P:autophagosome assembly"/>
    <property type="evidence" value="ECO:0007669"/>
    <property type="project" value="TreeGrafter"/>
</dbReference>
<evidence type="ECO:0000256" key="2">
    <source>
        <dbReference type="ARBA" id="ARBA00004623"/>
    </source>
</evidence>
<dbReference type="VEuPathDB" id="FungiDB:SPPG_02892"/>
<evidence type="ECO:0000313" key="14">
    <source>
        <dbReference type="Proteomes" id="UP000053201"/>
    </source>
</evidence>
<keyword evidence="8" id="KW-0445">Lipid transport</keyword>
<dbReference type="OMA" id="VWKLYDG"/>
<dbReference type="PANTHER" id="PTHR13190">
    <property type="entry name" value="AUTOPHAGY-RELATED 2, ISOFORM A"/>
    <property type="match status" value="1"/>
</dbReference>
<feature type="region of interest" description="Disordered" evidence="12">
    <location>
        <begin position="1010"/>
        <end position="1046"/>
    </location>
</feature>
<sequence>MSAFWPFSGWSMPQTLQKRLLKFLLKRAIGQFLASELNLENLDVELGKGQVVLKDLELNLEVLNDLAADLPVIVTDGRISRIQASVPWKDLGTSDCILEFDGLYLELMSLREDPENGLSRSSQMSESHIMSSSIHFAENFLRSEVSDEDDLGLAFDRKSNRSSANDRPASTSFSTNQGTPPSGSRDTGLEGLQVLARLIDKILAKVKVVAKNTVVRLSHRSQISIAPTIMGSGDSPVEYHLELTIPTLSYGDETLGLGDDESDPLHPTTVKITKVIRFAGISINLSQLKDGGESSVTEYVWTDVLATTSSDQENWARIIFEKSLEEPLADSARLDSSVNRAMQSSGMRIECLLDSICALIDPSQMTLLKEIFAAVREGQDILTYSRQVGMADERISGYGEPPPSGDYGVFASRSDQGPGAWPGNANSPQAPVSLPPNSFSTKMPISMHLHLRQCDIYLPYQIPPLDFDKSQLYKVYFSGRSSASATGVPSDMSTSFVTQMNTRLNAGNGALDEVVAGILGANHLKIGVENTVVDMSTLESNANQDMDHILEVSVGNVSILEWMEHDLRPASTGRRRPSKGAYSCIVFFDPGVKVTPVAGLYNQLKTCQPPKAEVVYDFPGRSNNVQMKTPAIRCTFESATSSNTAHTWPDFESAMLRHVNVELSPLHLFFDVEIMERVSRLFSGKTGTCDVYGDNSSAHEDDPFQRTGTAVGFIMDDLTQSASNMPAAHVDYRISIKTAVCRCWLTLPRVADGIRNGHERPLRGRHSHMLLVDFIDPSIVTSTGPSGSSNTRRSSLGSLHQRVPSNCCSGDQRETRRWAMDCQNIGVALARRVDGEKVAIKAFASCGSFAPESAGTSAPVPTRPNVEVTVRSHICDSLLERPTADVFATPTGLTFNREVDDDASGGFGFQSWYDIGSTGRSPRIPSEHGTDEKQEDLLWFKHRTIEESLIHLNCYFPICHLNLIKADYDLLQVLINEITLFQSIAKTEEQPSSPSPPRTATANLLKFGQLPDVDSQPTQSKLRPDIQNSNSANEVPQTWGGHSNSKVVRKPSTFSAVATCDSFRASIHLEVQNGAEATNIANTSYSCALDDLHFFLINGHMGKHASYLWIDADDLSFNNVASPLNPAMTYLYRTLPKNFEAKQMLSISSLMAYDEELNMKETTASITLNAFTVRYVMGSPVLPDLGAFLKEPSELVFVDMANRFTKLYVNLTDACVDYQPLYMPIRSVLLVDSAKISCNLIPESPTIGLKILVYNSSVLVAEGDLKRRHSEGESHGADGYINTRKHFTSLGFANVGGCDFLDIAVRTNSGSILPYLEVDITNNQLSIDTCADTYLTLLALIKYLTEAGDLPKETTEDLPVPRTPEQRMQNPSSDQGHDNDLLASLDEEAFKGQKGKKVATSSVDLQMEDVDDALSQSVLIQFDDEDGSFSPTSFDEFDFGITGSPTLSSPEASRANQSTGTAATEGAVYLLEDPAAFHIIDDFFSRPLPESDMQNTSTMNPTSNDKCLTRIRIRDFDVSWKIYDGYDWNKTREAVFEHSMQAAKGKATNWKNRESGTGRTGRRDSPVTTATPSSYEFDVSSEMSYRNDENIGFEIGNYFLPTLQQPVPQLSDEQRTREQEREETGSVHSNTSNLSARSRDTTATSMSTAQRKRPTSADDLVRSQTSQLMFKAYALNIDYDLFPDEAQTAWRLLLTVRDFEIIDNVRTSRWRKFLSYLRPDGDALPRETSSNMIRADLSSVRPTPESLGNEEFRLKVDLLPLRMHIDQDALSCLLRFFAFEAPPSDAAVGQKKPDNTFFQLCDIQPVSVKVDYKPKHVDYANLKGGNFIEIMNFFQLDGAEMTLRGVRLTGVKGWARLMEGILSQWLPHIRDTQVPRVVSGVSGVRSLVNIGSGLADLVLLPIEQYKKDGRIIRGLQKGARSFAKAATTETIKLGTKLAVGTQVLLEHADEILTGDDASRHGDDVSGSSSWPSSLEQVSKYSEQPRDVKEGVELAYRSLSRNVATAARTVFAVPMEVYENNGAQGTVRAVIRAVPVAVLKPMIGATEAVSKTLMGLQNTIDPSKRLQMEDKYKG</sequence>
<dbReference type="GO" id="GO:0061908">
    <property type="term" value="C:phagophore"/>
    <property type="evidence" value="ECO:0007669"/>
    <property type="project" value="TreeGrafter"/>
</dbReference>
<organism evidence="13 14">
    <name type="scientific">Spizellomyces punctatus (strain DAOM BR117)</name>
    <dbReference type="NCBI Taxonomy" id="645134"/>
    <lineage>
        <taxon>Eukaryota</taxon>
        <taxon>Fungi</taxon>
        <taxon>Fungi incertae sedis</taxon>
        <taxon>Chytridiomycota</taxon>
        <taxon>Chytridiomycota incertae sedis</taxon>
        <taxon>Chytridiomycetes</taxon>
        <taxon>Spizellomycetales</taxon>
        <taxon>Spizellomycetaceae</taxon>
        <taxon>Spizellomyces</taxon>
    </lineage>
</organism>
<comment type="subcellular location">
    <subcellularLocation>
        <location evidence="1">Endoplasmic reticulum membrane</location>
        <topology evidence="1">Peripheral membrane protein</topology>
    </subcellularLocation>
    <subcellularLocation>
        <location evidence="2">Preautophagosomal structure membrane</location>
        <topology evidence="2">Peripheral membrane protein</topology>
    </subcellularLocation>
</comment>
<proteinExistence type="inferred from homology"/>
<evidence type="ECO:0000256" key="4">
    <source>
        <dbReference type="ARBA" id="ARBA00018070"/>
    </source>
</evidence>
<dbReference type="FunCoup" id="A0A0L0HMY4">
    <property type="interactions" value="146"/>
</dbReference>
<evidence type="ECO:0000256" key="7">
    <source>
        <dbReference type="ARBA" id="ARBA00023006"/>
    </source>
</evidence>
<feature type="region of interest" description="Disordered" evidence="12">
    <location>
        <begin position="1609"/>
        <end position="1661"/>
    </location>
</feature>
<dbReference type="GO" id="GO:0034045">
    <property type="term" value="C:phagophore assembly site membrane"/>
    <property type="evidence" value="ECO:0007669"/>
    <property type="project" value="UniProtKB-SubCell"/>
</dbReference>
<dbReference type="InterPro" id="IPR026849">
    <property type="entry name" value="ATG2"/>
</dbReference>
<reference evidence="13 14" key="1">
    <citation type="submission" date="2009-08" db="EMBL/GenBank/DDBJ databases">
        <title>The Genome Sequence of Spizellomyces punctatus strain DAOM BR117.</title>
        <authorList>
            <consortium name="The Broad Institute Genome Sequencing Platform"/>
            <person name="Russ C."/>
            <person name="Cuomo C."/>
            <person name="Shea T."/>
            <person name="Young S.K."/>
            <person name="Zeng Q."/>
            <person name="Koehrsen M."/>
            <person name="Haas B."/>
            <person name="Borodovsky M."/>
            <person name="Guigo R."/>
            <person name="Alvarado L."/>
            <person name="Berlin A."/>
            <person name="Bochicchio J."/>
            <person name="Borenstein D."/>
            <person name="Chapman S."/>
            <person name="Chen Z."/>
            <person name="Engels R."/>
            <person name="Freedman E."/>
            <person name="Gellesch M."/>
            <person name="Goldberg J."/>
            <person name="Griggs A."/>
            <person name="Gujja S."/>
            <person name="Heiman D."/>
            <person name="Hepburn T."/>
            <person name="Howarth C."/>
            <person name="Jen D."/>
            <person name="Larson L."/>
            <person name="Lewis B."/>
            <person name="Mehta T."/>
            <person name="Park D."/>
            <person name="Pearson M."/>
            <person name="Roberts A."/>
            <person name="Saif S."/>
            <person name="Shenoy N."/>
            <person name="Sisk P."/>
            <person name="Stolte C."/>
            <person name="Sykes S."/>
            <person name="Thomson T."/>
            <person name="Walk T."/>
            <person name="White J."/>
            <person name="Yandava C."/>
            <person name="Burger G."/>
            <person name="Gray M.W."/>
            <person name="Holland P.W.H."/>
            <person name="King N."/>
            <person name="Lang F.B.F."/>
            <person name="Roger A.J."/>
            <person name="Ruiz-Trillo I."/>
            <person name="Lander E."/>
            <person name="Nusbaum C."/>
        </authorList>
    </citation>
    <scope>NUCLEOTIDE SEQUENCE [LARGE SCALE GENOMIC DNA]</scope>
    <source>
        <strain evidence="13 14">DAOM BR117</strain>
    </source>
</reference>
<evidence type="ECO:0000256" key="10">
    <source>
        <dbReference type="ARBA" id="ARBA00024479"/>
    </source>
</evidence>